<organism evidence="1">
    <name type="scientific">Anguilla anguilla</name>
    <name type="common">European freshwater eel</name>
    <name type="synonym">Muraena anguilla</name>
    <dbReference type="NCBI Taxonomy" id="7936"/>
    <lineage>
        <taxon>Eukaryota</taxon>
        <taxon>Metazoa</taxon>
        <taxon>Chordata</taxon>
        <taxon>Craniata</taxon>
        <taxon>Vertebrata</taxon>
        <taxon>Euteleostomi</taxon>
        <taxon>Actinopterygii</taxon>
        <taxon>Neopterygii</taxon>
        <taxon>Teleostei</taxon>
        <taxon>Anguilliformes</taxon>
        <taxon>Anguillidae</taxon>
        <taxon>Anguilla</taxon>
    </lineage>
</organism>
<proteinExistence type="predicted"/>
<sequence length="75" mass="8431">MGMGGACPQYVQLRGDRGPQTGRASHFSVVLMGGEVQTWFKYTERPVDVAFQQCRGEIVMLFIKLNPALGHLWFD</sequence>
<name>A0A0E9VCU5_ANGAN</name>
<dbReference type="EMBL" id="GBXM01032638">
    <property type="protein sequence ID" value="JAH75939.1"/>
    <property type="molecule type" value="Transcribed_RNA"/>
</dbReference>
<reference evidence="1" key="2">
    <citation type="journal article" date="2015" name="Fish Shellfish Immunol.">
        <title>Early steps in the European eel (Anguilla anguilla)-Vibrio vulnificus interaction in the gills: Role of the RtxA13 toxin.</title>
        <authorList>
            <person name="Callol A."/>
            <person name="Pajuelo D."/>
            <person name="Ebbesson L."/>
            <person name="Teles M."/>
            <person name="MacKenzie S."/>
            <person name="Amaro C."/>
        </authorList>
    </citation>
    <scope>NUCLEOTIDE SEQUENCE</scope>
</reference>
<evidence type="ECO:0000313" key="1">
    <source>
        <dbReference type="EMBL" id="JAH75939.1"/>
    </source>
</evidence>
<accession>A0A0E9VCU5</accession>
<dbReference type="AlphaFoldDB" id="A0A0E9VCU5"/>
<protein>
    <submittedName>
        <fullName evidence="1">Uncharacterized protein</fullName>
    </submittedName>
</protein>
<reference evidence="1" key="1">
    <citation type="submission" date="2014-11" db="EMBL/GenBank/DDBJ databases">
        <authorList>
            <person name="Amaro Gonzalez C."/>
        </authorList>
    </citation>
    <scope>NUCLEOTIDE SEQUENCE</scope>
</reference>